<keyword evidence="3" id="KW-1185">Reference proteome</keyword>
<accession>A0ABW9F5X6</accession>
<dbReference type="PANTHER" id="PTHR34985:SF1">
    <property type="entry name" value="SLR0554 PROTEIN"/>
    <property type="match status" value="1"/>
</dbReference>
<proteinExistence type="predicted"/>
<reference evidence="2 3" key="1">
    <citation type="journal article" date="2024" name="Front. Microbiol.">
        <title>Pangenomic and biochemical analyses of Helcococcus ovis reveal widespread tetracycline resistance and a novel bacterial species, Helcococcus bovis.</title>
        <authorList>
            <person name="Cunha F."/>
            <person name="Zhai Y."/>
            <person name="Casaro S."/>
            <person name="Jones K.L."/>
            <person name="Hernandez M."/>
            <person name="Bisinotto R.S."/>
            <person name="Kariyawasam S."/>
            <person name="Brown M.B."/>
            <person name="Phillips A."/>
            <person name="Jeong K.C."/>
            <person name="Galvao K.N."/>
        </authorList>
    </citation>
    <scope>NUCLEOTIDE SEQUENCE [LARGE SCALE GENOMIC DNA]</scope>
    <source>
        <strain evidence="2 3">KG197</strain>
    </source>
</reference>
<dbReference type="EMBL" id="JBFNFH010000006">
    <property type="protein sequence ID" value="MFM1524787.1"/>
    <property type="molecule type" value="Genomic_DNA"/>
</dbReference>
<evidence type="ECO:0000313" key="2">
    <source>
        <dbReference type="EMBL" id="MFM1524787.1"/>
    </source>
</evidence>
<dbReference type="InterPro" id="IPR007936">
    <property type="entry name" value="VapE-like_dom"/>
</dbReference>
<dbReference type="Proteomes" id="UP001629536">
    <property type="component" value="Unassembled WGS sequence"/>
</dbReference>
<feature type="domain" description="Virulence-associated protein E-like" evidence="1">
    <location>
        <begin position="442"/>
        <end position="659"/>
    </location>
</feature>
<organism evidence="2 3">
    <name type="scientific">Helcococcus bovis</name>
    <dbReference type="NCBI Taxonomy" id="3153252"/>
    <lineage>
        <taxon>Bacteria</taxon>
        <taxon>Bacillati</taxon>
        <taxon>Bacillota</taxon>
        <taxon>Tissierellia</taxon>
        <taxon>Tissierellales</taxon>
        <taxon>Peptoniphilaceae</taxon>
        <taxon>Helcococcus</taxon>
    </lineage>
</organism>
<dbReference type="PANTHER" id="PTHR34985">
    <property type="entry name" value="SLR0554 PROTEIN"/>
    <property type="match status" value="1"/>
</dbReference>
<evidence type="ECO:0000313" key="3">
    <source>
        <dbReference type="Proteomes" id="UP001629536"/>
    </source>
</evidence>
<dbReference type="RefSeq" id="WP_408126489.1">
    <property type="nucleotide sequence ID" value="NZ_JBFNFH010000006.1"/>
</dbReference>
<sequence length="769" mass="88893">MKIAYGNSRMDKKWKNSDITWEDFSKKVSKTQRTTETVDEYRKMKKVDQDNIKDVGGFVGGHLKDGRRKKGNVIKRSMLTLDMDYSTTTIWDEISMFFPFACLIYSTHKHTKENPRLRLVIPLGRDISADEYSAVSRMVAKEIGIDYFDDTTYEPERLMYWPSTPKNGDFIFEKQDGSFLDPDKYLSLYDDWKDVTTWPVSSRQSEIINKSVKHQKDPLIKEGVVGAFCRTYSIDDVIEKFLSDIYEPSAIEGRYDYIPADSQAGVQVFDGKFSYSHHATDPACSKLLNAFDLVRVHRFSDIDEKESFKLMAAFAVSDEEVKKTIFSEREKEITEDFDEDDWMTLLELDKRGNVRETLDNLVCIFRHDKNLKSIAFNSHRDGIDAKGDLPWKQIKPGWNDTDNASLKVYLSSKYGVYTPTKTKDALQAVASERRYHPIKEYLESLPEWDGVKRIEDLFIDYFGAEDTIYTKAVSRKMMVAAVARIYKPGTKFDSVPILNGPQGIGKSTFFSKLSGRWFSDSLTLTDMKDKSGAEKLQGYWILELGELAGMRKTDVEVVKSFISREDDKYRAAYGVNVESHPRQCIIVGSTNAESGFLRDITGNRRFWPIRISGESKKKSWDITKEDVSQYWAEAIYLYKKGEKLYLSSEESKYAMNEQDIAMETDDREGIIREYLDKLLPKNWAELSIFERKNFLNGTEFGESIGSEVRMEVSNLEIWAECFGREPSALKPQDSYAIAAIMKKIEGWKREGYRTQPIYGRQRIYIRNKK</sequence>
<evidence type="ECO:0000259" key="1">
    <source>
        <dbReference type="Pfam" id="PF05272"/>
    </source>
</evidence>
<protein>
    <submittedName>
        <fullName evidence="2">Virulence-associated E family protein</fullName>
    </submittedName>
</protein>
<gene>
    <name evidence="2" type="ORF">ABGF40_03790</name>
</gene>
<dbReference type="Pfam" id="PF05272">
    <property type="entry name" value="VapE-like_dom"/>
    <property type="match status" value="1"/>
</dbReference>
<name>A0ABW9F5X6_9FIRM</name>
<comment type="caution">
    <text evidence="2">The sequence shown here is derived from an EMBL/GenBank/DDBJ whole genome shotgun (WGS) entry which is preliminary data.</text>
</comment>